<dbReference type="RefSeq" id="WP_345154037.1">
    <property type="nucleotide sequence ID" value="NZ_BAABEO010000034.1"/>
</dbReference>
<keyword evidence="3" id="KW-1185">Reference proteome</keyword>
<reference evidence="3" key="1">
    <citation type="journal article" date="2019" name="Int. J. Syst. Evol. Microbiol.">
        <title>The Global Catalogue of Microorganisms (GCM) 10K type strain sequencing project: providing services to taxonomists for standard genome sequencing and annotation.</title>
        <authorList>
            <consortium name="The Broad Institute Genomics Platform"/>
            <consortium name="The Broad Institute Genome Sequencing Center for Infectious Disease"/>
            <person name="Wu L."/>
            <person name="Ma J."/>
        </authorList>
    </citation>
    <scope>NUCLEOTIDE SEQUENCE [LARGE SCALE GENOMIC DNA]</scope>
    <source>
        <strain evidence="3">JCM 30742</strain>
    </source>
</reference>
<sequence>MARLDYISIVSLDGYVADAEGNFDWGAPDAEVHGFINALQRDYGTLLYGRRMYEVMVFWETEGDGPDASEVEEEYARIWRSQDKVVYSRTLSEVSSAATRLEREFDPDSVRQMKAEAGKPLAVGGAELAGQALREGLVDQVHLFVSPVTVGGGKRCLPADLRLRLQLLDTRPFDSGVVYLRYRVA</sequence>
<comment type="caution">
    <text evidence="2">The sequence shown here is derived from an EMBL/GenBank/DDBJ whole genome shotgun (WGS) entry which is preliminary data.</text>
</comment>
<evidence type="ECO:0000313" key="2">
    <source>
        <dbReference type="EMBL" id="GAA3701420.1"/>
    </source>
</evidence>
<evidence type="ECO:0000313" key="3">
    <source>
        <dbReference type="Proteomes" id="UP001500752"/>
    </source>
</evidence>
<dbReference type="PANTHER" id="PTHR38011">
    <property type="entry name" value="DIHYDROFOLATE REDUCTASE FAMILY PROTEIN (AFU_ORTHOLOGUE AFUA_8G06820)"/>
    <property type="match status" value="1"/>
</dbReference>
<dbReference type="InterPro" id="IPR024072">
    <property type="entry name" value="DHFR-like_dom_sf"/>
</dbReference>
<organism evidence="2 3">
    <name type="scientific">Arthrobacter ginkgonis</name>
    <dbReference type="NCBI Taxonomy" id="1630594"/>
    <lineage>
        <taxon>Bacteria</taxon>
        <taxon>Bacillati</taxon>
        <taxon>Actinomycetota</taxon>
        <taxon>Actinomycetes</taxon>
        <taxon>Micrococcales</taxon>
        <taxon>Micrococcaceae</taxon>
        <taxon>Arthrobacter</taxon>
    </lineage>
</organism>
<name>A0ABP7D9M7_9MICC</name>
<protein>
    <submittedName>
        <fullName evidence="2">Dihydrofolate reductase family protein</fullName>
    </submittedName>
</protein>
<dbReference type="Pfam" id="PF01872">
    <property type="entry name" value="RibD_C"/>
    <property type="match status" value="1"/>
</dbReference>
<dbReference type="EMBL" id="BAABEO010000034">
    <property type="protein sequence ID" value="GAA3701420.1"/>
    <property type="molecule type" value="Genomic_DNA"/>
</dbReference>
<dbReference type="SUPFAM" id="SSF53597">
    <property type="entry name" value="Dihydrofolate reductase-like"/>
    <property type="match status" value="1"/>
</dbReference>
<dbReference type="PANTHER" id="PTHR38011:SF11">
    <property type="entry name" value="2,5-DIAMINO-6-RIBOSYLAMINO-4(3H)-PYRIMIDINONE 5'-PHOSPHATE REDUCTASE"/>
    <property type="match status" value="1"/>
</dbReference>
<proteinExistence type="predicted"/>
<gene>
    <name evidence="2" type="ORF">GCM10023081_42330</name>
</gene>
<dbReference type="Gene3D" id="3.40.430.10">
    <property type="entry name" value="Dihydrofolate Reductase, subunit A"/>
    <property type="match status" value="1"/>
</dbReference>
<accession>A0ABP7D9M7</accession>
<feature type="domain" description="Bacterial bifunctional deaminase-reductase C-terminal" evidence="1">
    <location>
        <begin position="8"/>
        <end position="179"/>
    </location>
</feature>
<dbReference type="Proteomes" id="UP001500752">
    <property type="component" value="Unassembled WGS sequence"/>
</dbReference>
<dbReference type="InterPro" id="IPR002734">
    <property type="entry name" value="RibDG_C"/>
</dbReference>
<dbReference type="InterPro" id="IPR050765">
    <property type="entry name" value="Riboflavin_Biosynth_HTPR"/>
</dbReference>
<evidence type="ECO:0000259" key="1">
    <source>
        <dbReference type="Pfam" id="PF01872"/>
    </source>
</evidence>